<dbReference type="InterPro" id="IPR034566">
    <property type="entry name" value="MTOPVIB_plant"/>
</dbReference>
<proteinExistence type="predicted"/>
<gene>
    <name evidence="1" type="ORF">ZOSMA_214G00350</name>
</gene>
<dbReference type="AlphaFoldDB" id="A0A0K9PMI7"/>
<dbReference type="OrthoDB" id="1918529at2759"/>
<sequence>MRASIGRCRLSGNLCRITVNMKFIYHSDRRFSVKISVSDTGVGCKPQEFYGADKCSGVWPAVQSDWNGELYVTSTCKCGFDSFLIYHSPNVCYNRYVLSNVYYKSLFVLI</sequence>
<dbReference type="Proteomes" id="UP000036987">
    <property type="component" value="Unassembled WGS sequence"/>
</dbReference>
<reference evidence="2" key="1">
    <citation type="journal article" date="2016" name="Nature">
        <title>The genome of the seagrass Zostera marina reveals angiosperm adaptation to the sea.</title>
        <authorList>
            <person name="Olsen J.L."/>
            <person name="Rouze P."/>
            <person name="Verhelst B."/>
            <person name="Lin Y.-C."/>
            <person name="Bayer T."/>
            <person name="Collen J."/>
            <person name="Dattolo E."/>
            <person name="De Paoli E."/>
            <person name="Dittami S."/>
            <person name="Maumus F."/>
            <person name="Michel G."/>
            <person name="Kersting A."/>
            <person name="Lauritano C."/>
            <person name="Lohaus R."/>
            <person name="Toepel M."/>
            <person name="Tonon T."/>
            <person name="Vanneste K."/>
            <person name="Amirebrahimi M."/>
            <person name="Brakel J."/>
            <person name="Bostroem C."/>
            <person name="Chovatia M."/>
            <person name="Grimwood J."/>
            <person name="Jenkins J.W."/>
            <person name="Jueterbock A."/>
            <person name="Mraz A."/>
            <person name="Stam W.T."/>
            <person name="Tice H."/>
            <person name="Bornberg-Bauer E."/>
            <person name="Green P.J."/>
            <person name="Pearson G.A."/>
            <person name="Procaccini G."/>
            <person name="Duarte C.M."/>
            <person name="Schmutz J."/>
            <person name="Reusch T.B.H."/>
            <person name="Van de Peer Y."/>
        </authorList>
    </citation>
    <scope>NUCLEOTIDE SEQUENCE [LARGE SCALE GENOMIC DNA]</scope>
    <source>
        <strain evidence="2">cv. Finnish</strain>
    </source>
</reference>
<organism evidence="1 2">
    <name type="scientific">Zostera marina</name>
    <name type="common">Eelgrass</name>
    <dbReference type="NCBI Taxonomy" id="29655"/>
    <lineage>
        <taxon>Eukaryota</taxon>
        <taxon>Viridiplantae</taxon>
        <taxon>Streptophyta</taxon>
        <taxon>Embryophyta</taxon>
        <taxon>Tracheophyta</taxon>
        <taxon>Spermatophyta</taxon>
        <taxon>Magnoliopsida</taxon>
        <taxon>Liliopsida</taxon>
        <taxon>Zosteraceae</taxon>
        <taxon>Zostera</taxon>
    </lineage>
</organism>
<evidence type="ECO:0000313" key="2">
    <source>
        <dbReference type="Proteomes" id="UP000036987"/>
    </source>
</evidence>
<protein>
    <submittedName>
        <fullName evidence="1">Uncharacterized protein</fullName>
    </submittedName>
</protein>
<dbReference type="PANTHER" id="PTHR36722:SF1">
    <property type="entry name" value="TYPE 2 DNA TOPOISOMERASE 6 SUBUNIT B-LIKE"/>
    <property type="match status" value="1"/>
</dbReference>
<keyword evidence="2" id="KW-1185">Reference proteome</keyword>
<dbReference type="GO" id="GO:0042138">
    <property type="term" value="P:meiotic DNA double-strand break formation"/>
    <property type="evidence" value="ECO:0007669"/>
    <property type="project" value="InterPro"/>
</dbReference>
<name>A0A0K9PMI7_ZOSMR</name>
<dbReference type="PANTHER" id="PTHR36722">
    <property type="entry name" value="TYPE 2 DNA TOPOISOMERASE 6 SUBUNIT B-LIKE"/>
    <property type="match status" value="1"/>
</dbReference>
<evidence type="ECO:0000313" key="1">
    <source>
        <dbReference type="EMBL" id="KMZ69447.1"/>
    </source>
</evidence>
<comment type="caution">
    <text evidence="1">The sequence shown here is derived from an EMBL/GenBank/DDBJ whole genome shotgun (WGS) entry which is preliminary data.</text>
</comment>
<accession>A0A0K9PMI7</accession>
<dbReference type="EMBL" id="LFYR01000769">
    <property type="protein sequence ID" value="KMZ69447.1"/>
    <property type="molecule type" value="Genomic_DNA"/>
</dbReference>